<reference evidence="3 4" key="1">
    <citation type="submission" date="2006-10" db="EMBL/GenBank/DDBJ databases">
        <title>Complete sequence of Methanosaeta thermophila PT.</title>
        <authorList>
            <consortium name="US DOE Joint Genome Institute"/>
            <person name="Copeland A."/>
            <person name="Lucas S."/>
            <person name="Lapidus A."/>
            <person name="Barry K."/>
            <person name="Detter J.C."/>
            <person name="Glavina del Rio T."/>
            <person name="Hammon N."/>
            <person name="Israni S."/>
            <person name="Pitluck S."/>
            <person name="Chain P."/>
            <person name="Malfatti S."/>
            <person name="Shin M."/>
            <person name="Vergez L."/>
            <person name="Schmutz J."/>
            <person name="Larimer F."/>
            <person name="Land M."/>
            <person name="Hauser L."/>
            <person name="Kyrpides N."/>
            <person name="Kim E."/>
            <person name="Smith K.S."/>
            <person name="Ingram-Smith C."/>
            <person name="Richardson P."/>
        </authorList>
    </citation>
    <scope>NUCLEOTIDE SEQUENCE [LARGE SCALE GENOMIC DNA]</scope>
    <source>
        <strain evidence="4">DSM 6194 / JCM 14653 / NBRC 101360 / PT</strain>
    </source>
</reference>
<dbReference type="HOGENOM" id="CLU_089876_11_2_2"/>
<evidence type="ECO:0000313" key="4">
    <source>
        <dbReference type="Proteomes" id="UP000000674"/>
    </source>
</evidence>
<dbReference type="Proteomes" id="UP000000674">
    <property type="component" value="Chromosome"/>
</dbReference>
<evidence type="ECO:0000256" key="1">
    <source>
        <dbReference type="ARBA" id="ARBA00022801"/>
    </source>
</evidence>
<dbReference type="KEGG" id="mtp:Mthe_0286"/>
<dbReference type="Pfam" id="PF03061">
    <property type="entry name" value="4HBT"/>
    <property type="match status" value="1"/>
</dbReference>
<feature type="domain" description="Thioesterase" evidence="2">
    <location>
        <begin position="41"/>
        <end position="114"/>
    </location>
</feature>
<keyword evidence="1" id="KW-0378">Hydrolase</keyword>
<keyword evidence="4" id="KW-1185">Reference proteome</keyword>
<dbReference type="STRING" id="349307.Mthe_0286"/>
<name>A0B5V9_METTP</name>
<dbReference type="PANTHER" id="PTHR42856">
    <property type="entry name" value="ACYL-COENZYME A THIOESTERASE PAAI"/>
    <property type="match status" value="1"/>
</dbReference>
<dbReference type="CDD" id="cd03443">
    <property type="entry name" value="PaaI_thioesterase"/>
    <property type="match status" value="1"/>
</dbReference>
<dbReference type="AlphaFoldDB" id="A0B5V9"/>
<dbReference type="PANTHER" id="PTHR42856:SF1">
    <property type="entry name" value="ACYL-COENZYME A THIOESTERASE PAAI"/>
    <property type="match status" value="1"/>
</dbReference>
<dbReference type="InterPro" id="IPR003736">
    <property type="entry name" value="PAAI_dom"/>
</dbReference>
<organism evidence="3 4">
    <name type="scientific">Methanothrix thermoacetophila (strain DSM 6194 / JCM 14653 / NBRC 101360 / PT)</name>
    <name type="common">Methanosaeta thermophila</name>
    <dbReference type="NCBI Taxonomy" id="349307"/>
    <lineage>
        <taxon>Archaea</taxon>
        <taxon>Methanobacteriati</taxon>
        <taxon>Methanobacteriota</taxon>
        <taxon>Stenosarchaea group</taxon>
        <taxon>Methanomicrobia</taxon>
        <taxon>Methanotrichales</taxon>
        <taxon>Methanotrichaceae</taxon>
        <taxon>Methanothrix</taxon>
    </lineage>
</organism>
<evidence type="ECO:0000259" key="2">
    <source>
        <dbReference type="Pfam" id="PF03061"/>
    </source>
</evidence>
<proteinExistence type="predicted"/>
<sequence>MLRSKVDEQPFARRLGMRLVELDEGYSKVVMEPSWENRNFFGTVHGGAIFSLIDQAFGAAANSHGAVAVAISVTVDYLRPASPDETLYAEAREVSRTRRISTYNIEVRNQEGQLKATCLAMAYRRDERIQFE</sequence>
<dbReference type="InterPro" id="IPR006683">
    <property type="entry name" value="Thioestr_dom"/>
</dbReference>
<accession>A0B5V9</accession>
<dbReference type="GO" id="GO:0016289">
    <property type="term" value="F:acyl-CoA hydrolase activity"/>
    <property type="evidence" value="ECO:0007669"/>
    <property type="project" value="TreeGrafter"/>
</dbReference>
<dbReference type="Gene3D" id="3.10.129.10">
    <property type="entry name" value="Hotdog Thioesterase"/>
    <property type="match status" value="1"/>
</dbReference>
<dbReference type="InterPro" id="IPR052723">
    <property type="entry name" value="Acyl-CoA_thioesterase_PaaI"/>
</dbReference>
<dbReference type="EMBL" id="CP000477">
    <property type="protein sequence ID" value="ABK14083.1"/>
    <property type="molecule type" value="Genomic_DNA"/>
</dbReference>
<gene>
    <name evidence="3" type="ordered locus">Mthe_0286</name>
</gene>
<dbReference type="SUPFAM" id="SSF54637">
    <property type="entry name" value="Thioesterase/thiol ester dehydrase-isomerase"/>
    <property type="match status" value="1"/>
</dbReference>
<dbReference type="InterPro" id="IPR029069">
    <property type="entry name" value="HotDog_dom_sf"/>
</dbReference>
<dbReference type="NCBIfam" id="TIGR00369">
    <property type="entry name" value="unchar_dom_1"/>
    <property type="match status" value="1"/>
</dbReference>
<protein>
    <submittedName>
        <fullName evidence="3">Uncharacterized domain 1 protein</fullName>
    </submittedName>
</protein>
<evidence type="ECO:0000313" key="3">
    <source>
        <dbReference type="EMBL" id="ABK14083.1"/>
    </source>
</evidence>